<sequence length="84" mass="9618">RRQYGHRIGSHLPLAKEEEHVTDTIAPQGRKLLRVEARNAETPIEHKPRWLRTKAVISPTYQEVRGMVRAKQLHTVCGEGNCPN</sequence>
<dbReference type="AlphaFoldDB" id="W1YD85"/>
<gene>
    <name evidence="1" type="ORF">Q604_UNBC05788G0001</name>
</gene>
<dbReference type="EMBL" id="AZMM01005788">
    <property type="protein sequence ID" value="ETJ40311.1"/>
    <property type="molecule type" value="Genomic_DNA"/>
</dbReference>
<feature type="non-terminal residue" evidence="1">
    <location>
        <position position="1"/>
    </location>
</feature>
<name>W1YD85_9ZZZZ</name>
<protein>
    <submittedName>
        <fullName evidence="1">Lipoyl synthase</fullName>
    </submittedName>
</protein>
<reference evidence="1" key="1">
    <citation type="submission" date="2013-12" db="EMBL/GenBank/DDBJ databases">
        <title>A Varibaculum cambriense genome reconstructed from a premature infant gut community with otherwise low bacterial novelty that shifts toward anaerobic metabolism during the third week of life.</title>
        <authorList>
            <person name="Brown C.T."/>
            <person name="Sharon I."/>
            <person name="Thomas B.C."/>
            <person name="Castelle C.J."/>
            <person name="Morowitz M.J."/>
            <person name="Banfield J.F."/>
        </authorList>
    </citation>
    <scope>NUCLEOTIDE SEQUENCE</scope>
</reference>
<organism evidence="1">
    <name type="scientific">human gut metagenome</name>
    <dbReference type="NCBI Taxonomy" id="408170"/>
    <lineage>
        <taxon>unclassified sequences</taxon>
        <taxon>metagenomes</taxon>
        <taxon>organismal metagenomes</taxon>
    </lineage>
</organism>
<proteinExistence type="predicted"/>
<comment type="caution">
    <text evidence="1">The sequence shown here is derived from an EMBL/GenBank/DDBJ whole genome shotgun (WGS) entry which is preliminary data.</text>
</comment>
<feature type="non-terminal residue" evidence="1">
    <location>
        <position position="84"/>
    </location>
</feature>
<evidence type="ECO:0000313" key="1">
    <source>
        <dbReference type="EMBL" id="ETJ40311.1"/>
    </source>
</evidence>
<accession>W1YD85</accession>